<evidence type="ECO:0000313" key="2">
    <source>
        <dbReference type="EMBL" id="GAA0176584.1"/>
    </source>
</evidence>
<evidence type="ECO:0000313" key="3">
    <source>
        <dbReference type="Proteomes" id="UP001454036"/>
    </source>
</evidence>
<evidence type="ECO:0000256" key="1">
    <source>
        <dbReference type="SAM" id="MobiDB-lite"/>
    </source>
</evidence>
<keyword evidence="3" id="KW-1185">Reference proteome</keyword>
<proteinExistence type="predicted"/>
<reference evidence="2 3" key="1">
    <citation type="submission" date="2024-01" db="EMBL/GenBank/DDBJ databases">
        <title>The complete chloroplast genome sequence of Lithospermum erythrorhizon: insights into the phylogenetic relationship among Boraginaceae species and the maternal lineages of purple gromwells.</title>
        <authorList>
            <person name="Okada T."/>
            <person name="Watanabe K."/>
        </authorList>
    </citation>
    <scope>NUCLEOTIDE SEQUENCE [LARGE SCALE GENOMIC DNA]</scope>
</reference>
<dbReference type="AlphaFoldDB" id="A0AAV3RJK8"/>
<dbReference type="EMBL" id="BAABME010028105">
    <property type="protein sequence ID" value="GAA0176584.1"/>
    <property type="molecule type" value="Genomic_DNA"/>
</dbReference>
<accession>A0AAV3RJK8</accession>
<sequence>MASTKRTIRRISHPRKRAESAGGVKLTSPYSSPPPSPSRPIVGLLSPRLTPDKTTYDALAPLLDQGIMQRMANPGFGPKAPHEASRLWLQAASTSQTGRSAHHPVPANHRFERGAGSEAPQGRSAGGGVVGPSPPSQQLPLGYGPAGPIPEAVPGREGCRRPSLLLLVGRGTFRKEVHCT</sequence>
<protein>
    <submittedName>
        <fullName evidence="2">Uncharacterized protein</fullName>
    </submittedName>
</protein>
<feature type="region of interest" description="Disordered" evidence="1">
    <location>
        <begin position="96"/>
        <end position="141"/>
    </location>
</feature>
<dbReference type="Proteomes" id="UP001454036">
    <property type="component" value="Unassembled WGS sequence"/>
</dbReference>
<comment type="caution">
    <text evidence="2">The sequence shown here is derived from an EMBL/GenBank/DDBJ whole genome shotgun (WGS) entry which is preliminary data.</text>
</comment>
<name>A0AAV3RJK8_LITER</name>
<organism evidence="2 3">
    <name type="scientific">Lithospermum erythrorhizon</name>
    <name type="common">Purple gromwell</name>
    <name type="synonym">Lithospermum officinale var. erythrorhizon</name>
    <dbReference type="NCBI Taxonomy" id="34254"/>
    <lineage>
        <taxon>Eukaryota</taxon>
        <taxon>Viridiplantae</taxon>
        <taxon>Streptophyta</taxon>
        <taxon>Embryophyta</taxon>
        <taxon>Tracheophyta</taxon>
        <taxon>Spermatophyta</taxon>
        <taxon>Magnoliopsida</taxon>
        <taxon>eudicotyledons</taxon>
        <taxon>Gunneridae</taxon>
        <taxon>Pentapetalae</taxon>
        <taxon>asterids</taxon>
        <taxon>lamiids</taxon>
        <taxon>Boraginales</taxon>
        <taxon>Boraginaceae</taxon>
        <taxon>Boraginoideae</taxon>
        <taxon>Lithospermeae</taxon>
        <taxon>Lithospermum</taxon>
    </lineage>
</organism>
<feature type="region of interest" description="Disordered" evidence="1">
    <location>
        <begin position="1"/>
        <end position="49"/>
    </location>
</feature>
<gene>
    <name evidence="2" type="ORF">LIER_42099</name>
</gene>
<feature type="compositionally biased region" description="Basic residues" evidence="1">
    <location>
        <begin position="1"/>
        <end position="16"/>
    </location>
</feature>